<sequence>MLILPLGYKLGIKKKKLVYVDAIPSLEAVYKTKKKPDDKQCMGLSKQLDMPLRQVQVWFRNKRNNDLTPPIKKFCDNAWSFLFYTCSFIYGATILWNKSWIWRTKDCWTNWPKQGLSKQLDMPLRQVQVWFRNKRNNDLTPPIKKFCDNAKAPVTQHEACGNKEAGSNAVSVDIQEDTWIFLIATLLCNVLVYNTKGVFDASHISKFRFLKVVHSNMTVAKGASEDDSFLDFFLPNLVLVLRDFGLESDISKEVFLEKQLMYKKGKSDIVNEFNEPRRLIRRYFKRRTCFDIPIPCTRPDQLESMPDSKIESEFLQQINDLHQYLCKCSPKKLISGKPSMMERNSLERSRKSIEILDMEIQRKIKEKKYAHAHGYNEYIKDIDTLADEFTKQESYHGSKTRAALQEYMDSKVDEEQQVYEMVKDKTDDEVHRQLLRLPRT</sequence>
<evidence type="ECO:0000256" key="1">
    <source>
        <dbReference type="ARBA" id="ARBA00004477"/>
    </source>
</evidence>
<keyword evidence="10" id="KW-0371">Homeobox</keyword>
<dbReference type="Gene3D" id="1.10.10.60">
    <property type="entry name" value="Homeodomain-like"/>
    <property type="match status" value="2"/>
</dbReference>
<accession>A0ABY7DCG3</accession>
<evidence type="ECO:0000256" key="9">
    <source>
        <dbReference type="ARBA" id="ARBA00023136"/>
    </source>
</evidence>
<dbReference type="InterPro" id="IPR015894">
    <property type="entry name" value="Guanylate-bd_N"/>
</dbReference>
<keyword evidence="5" id="KW-0812">Transmembrane</keyword>
<organism evidence="12 13">
    <name type="scientific">Mya arenaria</name>
    <name type="common">Soft-shell clam</name>
    <dbReference type="NCBI Taxonomy" id="6604"/>
    <lineage>
        <taxon>Eukaryota</taxon>
        <taxon>Metazoa</taxon>
        <taxon>Spiralia</taxon>
        <taxon>Lophotrochozoa</taxon>
        <taxon>Mollusca</taxon>
        <taxon>Bivalvia</taxon>
        <taxon>Autobranchia</taxon>
        <taxon>Heteroconchia</taxon>
        <taxon>Euheterodonta</taxon>
        <taxon>Imparidentia</taxon>
        <taxon>Neoheterodontei</taxon>
        <taxon>Myida</taxon>
        <taxon>Myoidea</taxon>
        <taxon>Myidae</taxon>
        <taxon>Mya</taxon>
    </lineage>
</organism>
<dbReference type="SMART" id="SM00389">
    <property type="entry name" value="HOX"/>
    <property type="match status" value="1"/>
</dbReference>
<evidence type="ECO:0000313" key="12">
    <source>
        <dbReference type="EMBL" id="WAQ94989.1"/>
    </source>
</evidence>
<comment type="pathway">
    <text evidence="3">Sphingolipid metabolism.</text>
</comment>
<dbReference type="InterPro" id="IPR027417">
    <property type="entry name" value="P-loop_NTPase"/>
</dbReference>
<gene>
    <name evidence="12" type="ORF">MAR_007460</name>
</gene>
<keyword evidence="10" id="KW-0238">DNA-binding</keyword>
<dbReference type="EMBL" id="CP111012">
    <property type="protein sequence ID" value="WAQ94989.1"/>
    <property type="molecule type" value="Genomic_DNA"/>
</dbReference>
<keyword evidence="13" id="KW-1185">Reference proteome</keyword>
<comment type="pathway">
    <text evidence="2">Lipid metabolism; sphingolipid metabolism.</text>
</comment>
<name>A0ABY7DCG3_MYAAR</name>
<evidence type="ECO:0000256" key="2">
    <source>
        <dbReference type="ARBA" id="ARBA00004760"/>
    </source>
</evidence>
<dbReference type="Pfam" id="PF03798">
    <property type="entry name" value="TRAM_LAG1_CLN8"/>
    <property type="match status" value="1"/>
</dbReference>
<proteinExistence type="predicted"/>
<dbReference type="PANTHER" id="PTHR12560:SF0">
    <property type="entry name" value="LD18904P"/>
    <property type="match status" value="1"/>
</dbReference>
<protein>
    <submittedName>
        <fullName evidence="12">CERS5-like protein</fullName>
    </submittedName>
</protein>
<evidence type="ECO:0000256" key="5">
    <source>
        <dbReference type="ARBA" id="ARBA00022692"/>
    </source>
</evidence>
<dbReference type="InterPro" id="IPR009057">
    <property type="entry name" value="Homeodomain-like_sf"/>
</dbReference>
<evidence type="ECO:0000256" key="4">
    <source>
        <dbReference type="ARBA" id="ARBA00022679"/>
    </source>
</evidence>
<dbReference type="InterPro" id="IPR016439">
    <property type="entry name" value="Lag1/Lac1-like"/>
</dbReference>
<evidence type="ECO:0000256" key="3">
    <source>
        <dbReference type="ARBA" id="ARBA00004991"/>
    </source>
</evidence>
<keyword evidence="8" id="KW-0443">Lipid metabolism</keyword>
<dbReference type="InterPro" id="IPR006634">
    <property type="entry name" value="TLC-dom"/>
</dbReference>
<dbReference type="Pfam" id="PF02263">
    <property type="entry name" value="GBP"/>
    <property type="match status" value="1"/>
</dbReference>
<evidence type="ECO:0000313" key="13">
    <source>
        <dbReference type="Proteomes" id="UP001164746"/>
    </source>
</evidence>
<evidence type="ECO:0000256" key="8">
    <source>
        <dbReference type="ARBA" id="ARBA00023098"/>
    </source>
</evidence>
<comment type="subcellular location">
    <subcellularLocation>
        <location evidence="1">Endoplasmic reticulum membrane</location>
        <topology evidence="1">Multi-pass membrane protein</topology>
    </subcellularLocation>
    <subcellularLocation>
        <location evidence="10">Nucleus</location>
    </subcellularLocation>
</comment>
<evidence type="ECO:0000256" key="7">
    <source>
        <dbReference type="ARBA" id="ARBA00022989"/>
    </source>
</evidence>
<dbReference type="Gene3D" id="3.40.50.300">
    <property type="entry name" value="P-loop containing nucleotide triphosphate hydrolases"/>
    <property type="match status" value="1"/>
</dbReference>
<dbReference type="PANTHER" id="PTHR12560">
    <property type="entry name" value="LONGEVITY ASSURANCE FACTOR 1 LAG1"/>
    <property type="match status" value="1"/>
</dbReference>
<dbReference type="SUPFAM" id="SSF52540">
    <property type="entry name" value="P-loop containing nucleoside triphosphate hydrolases"/>
    <property type="match status" value="1"/>
</dbReference>
<keyword evidence="9" id="KW-0472">Membrane</keyword>
<keyword evidence="7" id="KW-1133">Transmembrane helix</keyword>
<feature type="domain" description="Homeobox" evidence="11">
    <location>
        <begin position="12"/>
        <end position="73"/>
    </location>
</feature>
<dbReference type="InterPro" id="IPR001356">
    <property type="entry name" value="HD"/>
</dbReference>
<keyword evidence="4" id="KW-0808">Transferase</keyword>
<dbReference type="Pfam" id="PF02841">
    <property type="entry name" value="GBP_C"/>
    <property type="match status" value="1"/>
</dbReference>
<keyword evidence="10" id="KW-0539">Nucleus</keyword>
<keyword evidence="6" id="KW-0256">Endoplasmic reticulum</keyword>
<reference evidence="12" key="1">
    <citation type="submission" date="2022-11" db="EMBL/GenBank/DDBJ databases">
        <title>Centuries of genome instability and evolution in soft-shell clam transmissible cancer (bioRxiv).</title>
        <authorList>
            <person name="Hart S.F.M."/>
            <person name="Yonemitsu M.A."/>
            <person name="Giersch R.M."/>
            <person name="Beal B.F."/>
            <person name="Arriagada G."/>
            <person name="Davis B.W."/>
            <person name="Ostrander E.A."/>
            <person name="Goff S.P."/>
            <person name="Metzger M.J."/>
        </authorList>
    </citation>
    <scope>NUCLEOTIDE SEQUENCE</scope>
    <source>
        <strain evidence="12">MELC-2E11</strain>
        <tissue evidence="12">Siphon/mantle</tissue>
    </source>
</reference>
<dbReference type="Pfam" id="PF00046">
    <property type="entry name" value="Homeodomain"/>
    <property type="match status" value="1"/>
</dbReference>
<dbReference type="SUPFAM" id="SSF46689">
    <property type="entry name" value="Homeodomain-like"/>
    <property type="match status" value="2"/>
</dbReference>
<evidence type="ECO:0000256" key="6">
    <source>
        <dbReference type="ARBA" id="ARBA00022824"/>
    </source>
</evidence>
<dbReference type="InterPro" id="IPR003191">
    <property type="entry name" value="Guanylate-bd/ATL_C"/>
</dbReference>
<evidence type="ECO:0000256" key="10">
    <source>
        <dbReference type="RuleBase" id="RU000682"/>
    </source>
</evidence>
<dbReference type="Proteomes" id="UP001164746">
    <property type="component" value="Chromosome 1"/>
</dbReference>
<dbReference type="CDD" id="cd00086">
    <property type="entry name" value="homeodomain"/>
    <property type="match status" value="2"/>
</dbReference>
<evidence type="ECO:0000259" key="11">
    <source>
        <dbReference type="SMART" id="SM00389"/>
    </source>
</evidence>